<sequence>MTTAFMTNASMDGTASRRVVVVTGAGTGIGRATARAFAAQGATVLAVGRRKEPLRETAEGHPGIHPFVADITAEGAPEDVVAAALAAHGRLDVLVNNAGIAGGGPLETLDRSVIAPLLETNLVAPVLLTRAAVPALRASRGVVVNVTTTIGQRGWPANSVYPATKSALETLTRCWAVELAPDGVRVVAVAPGAIETPIADHTGLSPEKQRALRAWQLAHTPLGRIGRPEEVAWAITALAAPEAAFLTGTVLPVDGGALVA</sequence>
<dbReference type="PANTHER" id="PTHR43975">
    <property type="entry name" value="ZGC:101858"/>
    <property type="match status" value="1"/>
</dbReference>
<dbReference type="SUPFAM" id="SSF51735">
    <property type="entry name" value="NAD(P)-binding Rossmann-fold domains"/>
    <property type="match status" value="1"/>
</dbReference>
<dbReference type="PRINTS" id="PR00080">
    <property type="entry name" value="SDRFAMILY"/>
</dbReference>
<evidence type="ECO:0000313" key="2">
    <source>
        <dbReference type="Proteomes" id="UP001622594"/>
    </source>
</evidence>
<organism evidence="1 2">
    <name type="scientific">Streptomyces zaomyceticus</name>
    <dbReference type="NCBI Taxonomy" id="68286"/>
    <lineage>
        <taxon>Bacteria</taxon>
        <taxon>Bacillati</taxon>
        <taxon>Actinomycetota</taxon>
        <taxon>Actinomycetes</taxon>
        <taxon>Kitasatosporales</taxon>
        <taxon>Streptomycetaceae</taxon>
        <taxon>Streptomyces</taxon>
    </lineage>
</organism>
<reference evidence="1 2" key="1">
    <citation type="submission" date="2022-10" db="EMBL/GenBank/DDBJ databases">
        <title>The complete genomes of actinobacterial strains from the NBC collection.</title>
        <authorList>
            <person name="Joergensen T.S."/>
            <person name="Alvarez Arevalo M."/>
            <person name="Sterndorff E.B."/>
            <person name="Faurdal D."/>
            <person name="Vuksanovic O."/>
            <person name="Mourched A.-S."/>
            <person name="Charusanti P."/>
            <person name="Shaw S."/>
            <person name="Blin K."/>
            <person name="Weber T."/>
        </authorList>
    </citation>
    <scope>NUCLEOTIDE SEQUENCE [LARGE SCALE GENOMIC DNA]</scope>
    <source>
        <strain evidence="1 2">NBC_00123</strain>
    </source>
</reference>
<name>A0ABZ1LEW3_9ACTN</name>
<dbReference type="InterPro" id="IPR002347">
    <property type="entry name" value="SDR_fam"/>
</dbReference>
<evidence type="ECO:0000313" key="1">
    <source>
        <dbReference type="EMBL" id="WTR73032.1"/>
    </source>
</evidence>
<dbReference type="PANTHER" id="PTHR43975:SF2">
    <property type="entry name" value="EG:BACR7A4.14 PROTEIN-RELATED"/>
    <property type="match status" value="1"/>
</dbReference>
<dbReference type="Pfam" id="PF13561">
    <property type="entry name" value="adh_short_C2"/>
    <property type="match status" value="1"/>
</dbReference>
<dbReference type="RefSeq" id="WP_371636679.1">
    <property type="nucleotide sequence ID" value="NZ_CP108062.1"/>
</dbReference>
<dbReference type="CDD" id="cd05233">
    <property type="entry name" value="SDR_c"/>
    <property type="match status" value="1"/>
</dbReference>
<dbReference type="Proteomes" id="UP001622594">
    <property type="component" value="Chromosome"/>
</dbReference>
<accession>A0ABZ1LEW3</accession>
<dbReference type="PRINTS" id="PR00081">
    <property type="entry name" value="GDHRDH"/>
</dbReference>
<dbReference type="EMBL" id="CP108188">
    <property type="protein sequence ID" value="WTR73032.1"/>
    <property type="molecule type" value="Genomic_DNA"/>
</dbReference>
<keyword evidence="2" id="KW-1185">Reference proteome</keyword>
<proteinExistence type="predicted"/>
<dbReference type="Gene3D" id="3.40.50.720">
    <property type="entry name" value="NAD(P)-binding Rossmann-like Domain"/>
    <property type="match status" value="1"/>
</dbReference>
<dbReference type="InterPro" id="IPR036291">
    <property type="entry name" value="NAD(P)-bd_dom_sf"/>
</dbReference>
<gene>
    <name evidence="1" type="ORF">OG814_28990</name>
</gene>
<protein>
    <submittedName>
        <fullName evidence="1">SDR family oxidoreductase</fullName>
    </submittedName>
</protein>